<evidence type="ECO:0000313" key="6">
    <source>
        <dbReference type="EMBL" id="MBB5839546.1"/>
    </source>
</evidence>
<evidence type="ECO:0000256" key="4">
    <source>
        <dbReference type="SAM" id="Coils"/>
    </source>
</evidence>
<keyword evidence="6" id="KW-0378">Hydrolase</keyword>
<dbReference type="GO" id="GO:0016887">
    <property type="term" value="F:ATP hydrolysis activity"/>
    <property type="evidence" value="ECO:0007669"/>
    <property type="project" value="InterPro"/>
</dbReference>
<dbReference type="AlphaFoldDB" id="A0A7W9JCD5"/>
<protein>
    <recommendedName>
        <fullName evidence="3">Nuclease SbcCD subunit C</fullName>
    </recommendedName>
</protein>
<reference evidence="6 7" key="1">
    <citation type="submission" date="2020-08" db="EMBL/GenBank/DDBJ databases">
        <title>Sequencing the genomes of 1000 actinobacteria strains.</title>
        <authorList>
            <person name="Klenk H.-P."/>
        </authorList>
    </citation>
    <scope>NUCLEOTIDE SEQUENCE [LARGE SCALE GENOMIC DNA]</scope>
    <source>
        <strain evidence="6 7">DSM 28967</strain>
    </source>
</reference>
<dbReference type="InterPro" id="IPR027417">
    <property type="entry name" value="P-loop_NTPase"/>
</dbReference>
<dbReference type="Gene3D" id="3.40.50.300">
    <property type="entry name" value="P-loop containing nucleotide triphosphate hydrolases"/>
    <property type="match status" value="2"/>
</dbReference>
<feature type="coiled-coil region" evidence="4">
    <location>
        <begin position="378"/>
        <end position="466"/>
    </location>
</feature>
<dbReference type="SUPFAM" id="SSF52540">
    <property type="entry name" value="P-loop containing nucleoside triphosphate hydrolases"/>
    <property type="match status" value="1"/>
</dbReference>
<dbReference type="Pfam" id="PF13476">
    <property type="entry name" value="AAA_23"/>
    <property type="match status" value="1"/>
</dbReference>
<name>A0A7W9JCD5_9ACTN</name>
<feature type="domain" description="AAA+ ATPase" evidence="5">
    <location>
        <begin position="35"/>
        <end position="626"/>
    </location>
</feature>
<keyword evidence="6" id="KW-0269">Exonuclease</keyword>
<dbReference type="PANTHER" id="PTHR32114:SF2">
    <property type="entry name" value="ABC TRANSPORTER ABCH.3"/>
    <property type="match status" value="1"/>
</dbReference>
<dbReference type="SMART" id="SM00382">
    <property type="entry name" value="AAA"/>
    <property type="match status" value="1"/>
</dbReference>
<dbReference type="Proteomes" id="UP000549971">
    <property type="component" value="Unassembled WGS sequence"/>
</dbReference>
<organism evidence="6 7">
    <name type="scientific">Kribbella italica</name>
    <dbReference type="NCBI Taxonomy" id="1540520"/>
    <lineage>
        <taxon>Bacteria</taxon>
        <taxon>Bacillati</taxon>
        <taxon>Actinomycetota</taxon>
        <taxon>Actinomycetes</taxon>
        <taxon>Propionibacteriales</taxon>
        <taxon>Kribbellaceae</taxon>
        <taxon>Kribbella</taxon>
    </lineage>
</organism>
<dbReference type="InterPro" id="IPR003593">
    <property type="entry name" value="AAA+_ATPase"/>
</dbReference>
<proteinExistence type="inferred from homology"/>
<comment type="subunit">
    <text evidence="2">Heterodimer of SbcC and SbcD.</text>
</comment>
<dbReference type="PANTHER" id="PTHR32114">
    <property type="entry name" value="ABC TRANSPORTER ABCH.3"/>
    <property type="match status" value="1"/>
</dbReference>
<gene>
    <name evidence="6" type="ORF">HDA39_006280</name>
</gene>
<dbReference type="InterPro" id="IPR038729">
    <property type="entry name" value="Rad50/SbcC_AAA"/>
</dbReference>
<evidence type="ECO:0000256" key="2">
    <source>
        <dbReference type="ARBA" id="ARBA00011322"/>
    </source>
</evidence>
<keyword evidence="7" id="KW-1185">Reference proteome</keyword>
<evidence type="ECO:0000256" key="3">
    <source>
        <dbReference type="ARBA" id="ARBA00013368"/>
    </source>
</evidence>
<sequence>MPAETGAIHLPNVDRLIIKHMTLYREMPLVDVEFGNGVFCLSGANGLGKSTFLAILNYALTGIVADPDQKFASLKEYFKHSLSFSRDYFTGRVSELDRDTAEVTIELSVNGARYVVTRGMFSPTSLRGLTIASADGSEFSGTAEDEEEARALHDRFTESIVERSGLATFEQLVFLQHFLLTFDERRHLLFWDPEVARQALYLVFGVDGTLASQADEWLRRSDRLESQARNAQYQATTAAQKIKELRGRVASAAPEDDGLIELYQEIVAVCDTSANQVQAKLRASDDARQAYTSAAARLHAMNTDYDRLFSSQFAPGVDPHDHPIIQSLLDDGKCSICGNKGSSLADHARTCLDERKCPLCLSPVEDRSHRSNEAFEQLEELDARITEVREGLKSAEETLQRTLSEVDEAKEANERALASRVEFERLHGDITLTTDDHGPSAVTALIGQLEAERAAAVQRRNEFRRKRDEFRGMLEPVQRDLATRYLDAERTFLPRFQHLAYEFLGLDLQVRMEQRSRGPELALTINGTARRMTTQLSESQRYFVDIALRMALAEHLGGDNSSACLLIDTPEGSLDIAYESRAGRMFGKFVQANNRLIMTANINSSRLVQELARVCGPSVMRVERMTAWTTLSEVQAESEALFDEAFDEIERALASGGSHT</sequence>
<dbReference type="GO" id="GO:0006302">
    <property type="term" value="P:double-strand break repair"/>
    <property type="evidence" value="ECO:0007669"/>
    <property type="project" value="InterPro"/>
</dbReference>
<evidence type="ECO:0000256" key="1">
    <source>
        <dbReference type="ARBA" id="ARBA00006930"/>
    </source>
</evidence>
<comment type="similarity">
    <text evidence="1">Belongs to the SMC family. SbcC subfamily.</text>
</comment>
<evidence type="ECO:0000259" key="5">
    <source>
        <dbReference type="SMART" id="SM00382"/>
    </source>
</evidence>
<keyword evidence="4" id="KW-0175">Coiled coil</keyword>
<keyword evidence="6" id="KW-0540">Nuclease</keyword>
<comment type="caution">
    <text evidence="6">The sequence shown here is derived from an EMBL/GenBank/DDBJ whole genome shotgun (WGS) entry which is preliminary data.</text>
</comment>
<accession>A0A7W9JCD5</accession>
<evidence type="ECO:0000313" key="7">
    <source>
        <dbReference type="Proteomes" id="UP000549971"/>
    </source>
</evidence>
<dbReference type="RefSeq" id="WP_184801298.1">
    <property type="nucleotide sequence ID" value="NZ_JACHMY010000001.1"/>
</dbReference>
<dbReference type="GO" id="GO:0004527">
    <property type="term" value="F:exonuclease activity"/>
    <property type="evidence" value="ECO:0007669"/>
    <property type="project" value="UniProtKB-KW"/>
</dbReference>
<dbReference type="EMBL" id="JACHMY010000001">
    <property type="protein sequence ID" value="MBB5839546.1"/>
    <property type="molecule type" value="Genomic_DNA"/>
</dbReference>